<evidence type="ECO:0000313" key="4">
    <source>
        <dbReference type="Proteomes" id="UP000694941"/>
    </source>
</evidence>
<evidence type="ECO:0000256" key="1">
    <source>
        <dbReference type="ARBA" id="ARBA00007454"/>
    </source>
</evidence>
<evidence type="ECO:0000259" key="3">
    <source>
        <dbReference type="PROSITE" id="PS50250"/>
    </source>
</evidence>
<dbReference type="Proteomes" id="UP000694941">
    <property type="component" value="Unplaced"/>
</dbReference>
<dbReference type="GeneID" id="106473515"/>
<dbReference type="InterPro" id="IPR036390">
    <property type="entry name" value="WH_DNA-bd_sf"/>
</dbReference>
<reference evidence="5" key="1">
    <citation type="submission" date="2025-08" db="UniProtKB">
        <authorList>
            <consortium name="RefSeq"/>
        </authorList>
    </citation>
    <scope>IDENTIFICATION</scope>
    <source>
        <tissue evidence="5">Muscle</tissue>
    </source>
</reference>
<dbReference type="InterPro" id="IPR040780">
    <property type="entry name" value="Rpn6_C_helix"/>
</dbReference>
<comment type="similarity">
    <text evidence="1">Belongs to the proteasome subunit S9 family.</text>
</comment>
<dbReference type="RefSeq" id="XP_013789651.1">
    <property type="nucleotide sequence ID" value="XM_013934197.2"/>
</dbReference>
<dbReference type="InterPro" id="IPR011990">
    <property type="entry name" value="TPR-like_helical_dom_sf"/>
</dbReference>
<dbReference type="PANTHER" id="PTHR10678">
    <property type="entry name" value="26S PROTEASOME NON-ATPASE REGULATORY SUBUNIT 11/COP9 SIGNALOSOME COMPLEX SUBUNIT 2"/>
    <property type="match status" value="1"/>
</dbReference>
<dbReference type="Pfam" id="PF18055">
    <property type="entry name" value="RPN6_N"/>
    <property type="match status" value="1"/>
</dbReference>
<name>A0ABM1BVU0_LIMPO</name>
<protein>
    <submittedName>
        <fullName evidence="5">26S proteasome non-ATPase regulatory subunit 11-like</fullName>
    </submittedName>
</protein>
<dbReference type="Pfam" id="PF01399">
    <property type="entry name" value="PCI"/>
    <property type="match status" value="1"/>
</dbReference>
<evidence type="ECO:0000313" key="5">
    <source>
        <dbReference type="RefSeq" id="XP_013789651.1"/>
    </source>
</evidence>
<dbReference type="Pfam" id="PF18503">
    <property type="entry name" value="RPN6_C_helix"/>
    <property type="match status" value="1"/>
</dbReference>
<sequence>MAGAIEVLERAQVVSRTDKQAGIDMYNKIVCSQDGVGSDEGIKVKEQSILELGQLLSKSGRAEELGELIRSTRPFLNNISKAKAAKLVRALVDMFLDMEAATGFEVELCKECIEWAKQEKRIFLRQSLEARLIALYYDTGKYTEALELGSILLKELKKLDDKNLLVEVQLLESKVYHALSNLPKARAALTSARTTANAIYCPPKLQAALDLQAGILHAADERDFKTAFSYFYEAFEGYDTLDNPKALIALKYMLLSKIMLNVPDDVQSIVMGKLALRYAGSETEAMKKVAQASHKRSLADFKKAVKDYRKQLVEDPIIRAHLDTLYDTMLEQNLCCLIEPYSRVQVEQIAKNIKLPLDTVEKKLSQMILDKKFNGILDQGEGVLIVFEDTTRDKTYEAALETFQSMGKVVDALYQKAKKLS</sequence>
<dbReference type="SMART" id="SM00753">
    <property type="entry name" value="PAM"/>
    <property type="match status" value="1"/>
</dbReference>
<feature type="domain" description="PCI" evidence="3">
    <location>
        <begin position="223"/>
        <end position="391"/>
    </location>
</feature>
<proteinExistence type="inferred from homology"/>
<evidence type="ECO:0000256" key="2">
    <source>
        <dbReference type="ARBA" id="ARBA00022942"/>
    </source>
</evidence>
<dbReference type="SUPFAM" id="SSF46785">
    <property type="entry name" value="Winged helix' DNA-binding domain"/>
    <property type="match status" value="1"/>
</dbReference>
<dbReference type="Gene3D" id="1.25.40.570">
    <property type="match status" value="1"/>
</dbReference>
<dbReference type="InterPro" id="IPR040773">
    <property type="entry name" value="Rpn6_N"/>
</dbReference>
<dbReference type="SMART" id="SM00088">
    <property type="entry name" value="PINT"/>
    <property type="match status" value="1"/>
</dbReference>
<keyword evidence="2" id="KW-0647">Proteasome</keyword>
<accession>A0ABM1BVU0</accession>
<keyword evidence="4" id="KW-1185">Reference proteome</keyword>
<dbReference type="PROSITE" id="PS50250">
    <property type="entry name" value="PCI"/>
    <property type="match status" value="1"/>
</dbReference>
<dbReference type="InterPro" id="IPR050871">
    <property type="entry name" value="26S_Proteasome/COP9_Components"/>
</dbReference>
<dbReference type="InterPro" id="IPR000717">
    <property type="entry name" value="PCI_dom"/>
</dbReference>
<gene>
    <name evidence="5" type="primary">LOC106473515</name>
</gene>
<dbReference type="SUPFAM" id="SSF48452">
    <property type="entry name" value="TPR-like"/>
    <property type="match status" value="1"/>
</dbReference>
<organism evidence="4 5">
    <name type="scientific">Limulus polyphemus</name>
    <name type="common">Atlantic horseshoe crab</name>
    <dbReference type="NCBI Taxonomy" id="6850"/>
    <lineage>
        <taxon>Eukaryota</taxon>
        <taxon>Metazoa</taxon>
        <taxon>Ecdysozoa</taxon>
        <taxon>Arthropoda</taxon>
        <taxon>Chelicerata</taxon>
        <taxon>Merostomata</taxon>
        <taxon>Xiphosura</taxon>
        <taxon>Limulidae</taxon>
        <taxon>Limulus</taxon>
    </lineage>
</organism>